<protein>
    <submittedName>
        <fullName evidence="1">Uncharacterized protein</fullName>
    </submittedName>
</protein>
<keyword evidence="2" id="KW-1185">Reference proteome</keyword>
<dbReference type="Proteomes" id="UP000582837">
    <property type="component" value="Unassembled WGS sequence"/>
</dbReference>
<dbReference type="AlphaFoldDB" id="A0A841GYC5"/>
<dbReference type="EMBL" id="JACHIA010000005">
    <property type="protein sequence ID" value="MBB6070760.1"/>
    <property type="molecule type" value="Genomic_DNA"/>
</dbReference>
<organism evidence="1 2">
    <name type="scientific">Longimicrobium terrae</name>
    <dbReference type="NCBI Taxonomy" id="1639882"/>
    <lineage>
        <taxon>Bacteria</taxon>
        <taxon>Pseudomonadati</taxon>
        <taxon>Gemmatimonadota</taxon>
        <taxon>Longimicrobiia</taxon>
        <taxon>Longimicrobiales</taxon>
        <taxon>Longimicrobiaceae</taxon>
        <taxon>Longimicrobium</taxon>
    </lineage>
</organism>
<proteinExistence type="predicted"/>
<sequence>MPKYKLKLMFEWGGGCLWCDDDATRDAFDVGHIDERLPLSPGMLARLDELSRWHDGALDGDDPAGPSPWSAEEDDRFRAAAEEALAAVRAELGPNFHVEYRR</sequence>
<accession>A0A841GYC5</accession>
<evidence type="ECO:0000313" key="1">
    <source>
        <dbReference type="EMBL" id="MBB6070760.1"/>
    </source>
</evidence>
<gene>
    <name evidence="1" type="ORF">HNQ61_002381</name>
</gene>
<comment type="caution">
    <text evidence="1">The sequence shown here is derived from an EMBL/GenBank/DDBJ whole genome shotgun (WGS) entry which is preliminary data.</text>
</comment>
<evidence type="ECO:0000313" key="2">
    <source>
        <dbReference type="Proteomes" id="UP000582837"/>
    </source>
</evidence>
<name>A0A841GYC5_9BACT</name>
<reference evidence="1 2" key="1">
    <citation type="submission" date="2020-08" db="EMBL/GenBank/DDBJ databases">
        <title>Genomic Encyclopedia of Type Strains, Phase IV (KMG-IV): sequencing the most valuable type-strain genomes for metagenomic binning, comparative biology and taxonomic classification.</title>
        <authorList>
            <person name="Goeker M."/>
        </authorList>
    </citation>
    <scope>NUCLEOTIDE SEQUENCE [LARGE SCALE GENOMIC DNA]</scope>
    <source>
        <strain evidence="1 2">DSM 29007</strain>
    </source>
</reference>
<dbReference type="RefSeq" id="WP_205761486.1">
    <property type="nucleotide sequence ID" value="NZ_JABDTL010000001.1"/>
</dbReference>